<accession>A0AAD4QUS9</accession>
<protein>
    <submittedName>
        <fullName evidence="1">Uncharacterized protein</fullName>
    </submittedName>
</protein>
<name>A0AAD4QUS9_9BILA</name>
<dbReference type="Proteomes" id="UP001201812">
    <property type="component" value="Unassembled WGS sequence"/>
</dbReference>
<evidence type="ECO:0000313" key="1">
    <source>
        <dbReference type="EMBL" id="KAI1690752.1"/>
    </source>
</evidence>
<proteinExistence type="predicted"/>
<organism evidence="1 2">
    <name type="scientific">Ditylenchus destructor</name>
    <dbReference type="NCBI Taxonomy" id="166010"/>
    <lineage>
        <taxon>Eukaryota</taxon>
        <taxon>Metazoa</taxon>
        <taxon>Ecdysozoa</taxon>
        <taxon>Nematoda</taxon>
        <taxon>Chromadorea</taxon>
        <taxon>Rhabditida</taxon>
        <taxon>Tylenchina</taxon>
        <taxon>Tylenchomorpha</taxon>
        <taxon>Sphaerularioidea</taxon>
        <taxon>Anguinidae</taxon>
        <taxon>Anguininae</taxon>
        <taxon>Ditylenchus</taxon>
    </lineage>
</organism>
<sequence length="81" mass="9197">MNDFNDFIIVAEDEIAIGQTACMDHTIWKASTTCREKQNQRGFLFTVTILTVKCNCLISNKGKCLADILFIKDHTVVSQVW</sequence>
<keyword evidence="2" id="KW-1185">Reference proteome</keyword>
<comment type="caution">
    <text evidence="1">The sequence shown here is derived from an EMBL/GenBank/DDBJ whole genome shotgun (WGS) entry which is preliminary data.</text>
</comment>
<gene>
    <name evidence="1" type="ORF">DdX_22324</name>
</gene>
<dbReference type="AlphaFoldDB" id="A0AAD4QUS9"/>
<dbReference type="EMBL" id="JAKKPZ010001099">
    <property type="protein sequence ID" value="KAI1690752.1"/>
    <property type="molecule type" value="Genomic_DNA"/>
</dbReference>
<evidence type="ECO:0000313" key="2">
    <source>
        <dbReference type="Proteomes" id="UP001201812"/>
    </source>
</evidence>
<reference evidence="1" key="1">
    <citation type="submission" date="2022-01" db="EMBL/GenBank/DDBJ databases">
        <title>Genome Sequence Resource for Two Populations of Ditylenchus destructor, the Migratory Endoparasitic Phytonematode.</title>
        <authorList>
            <person name="Zhang H."/>
            <person name="Lin R."/>
            <person name="Xie B."/>
        </authorList>
    </citation>
    <scope>NUCLEOTIDE SEQUENCE</scope>
    <source>
        <strain evidence="1">BazhouSP</strain>
    </source>
</reference>